<proteinExistence type="predicted"/>
<keyword evidence="2" id="KW-1185">Reference proteome</keyword>
<name>A0A4Q7KVP0_9PSEU</name>
<reference evidence="1 2" key="1">
    <citation type="submission" date="2019-02" db="EMBL/GenBank/DDBJ databases">
        <title>Genomic Encyclopedia of Type Strains, Phase IV (KMG-IV): sequencing the most valuable type-strain genomes for metagenomic binning, comparative biology and taxonomic classification.</title>
        <authorList>
            <person name="Goeker M."/>
        </authorList>
    </citation>
    <scope>NUCLEOTIDE SEQUENCE [LARGE SCALE GENOMIC DNA]</scope>
    <source>
        <strain evidence="1 2">DSM 101727</strain>
    </source>
</reference>
<dbReference type="Proteomes" id="UP000294257">
    <property type="component" value="Unassembled WGS sequence"/>
</dbReference>
<comment type="caution">
    <text evidence="1">The sequence shown here is derived from an EMBL/GenBank/DDBJ whole genome shotgun (WGS) entry which is preliminary data.</text>
</comment>
<sequence length="99" mass="9931">MDGYEVEIASVRNAGNAMNAIGRDIAGVDLAGALAGVGKGMPGGTAVTEAASAGDQWKQRVTWVGGESTKVGGDMIGSADLYASNEEAARTSFQVPGGR</sequence>
<evidence type="ECO:0000313" key="1">
    <source>
        <dbReference type="EMBL" id="RZS40784.1"/>
    </source>
</evidence>
<dbReference type="AlphaFoldDB" id="A0A4Q7KVP0"/>
<evidence type="ECO:0008006" key="3">
    <source>
        <dbReference type="Google" id="ProtNLM"/>
    </source>
</evidence>
<accession>A0A4Q7KVP0</accession>
<protein>
    <recommendedName>
        <fullName evidence="3">Excreted virulence factor EspC (Type VII ESX diderm)</fullName>
    </recommendedName>
</protein>
<dbReference type="OrthoDB" id="3629109at2"/>
<evidence type="ECO:0000313" key="2">
    <source>
        <dbReference type="Proteomes" id="UP000294257"/>
    </source>
</evidence>
<gene>
    <name evidence="1" type="ORF">EV193_10397</name>
</gene>
<dbReference type="EMBL" id="SGWQ01000003">
    <property type="protein sequence ID" value="RZS40784.1"/>
    <property type="molecule type" value="Genomic_DNA"/>
</dbReference>
<dbReference type="RefSeq" id="WP_130343794.1">
    <property type="nucleotide sequence ID" value="NZ_SGWQ01000003.1"/>
</dbReference>
<organism evidence="1 2">
    <name type="scientific">Herbihabitans rhizosphaerae</name>
    <dbReference type="NCBI Taxonomy" id="1872711"/>
    <lineage>
        <taxon>Bacteria</taxon>
        <taxon>Bacillati</taxon>
        <taxon>Actinomycetota</taxon>
        <taxon>Actinomycetes</taxon>
        <taxon>Pseudonocardiales</taxon>
        <taxon>Pseudonocardiaceae</taxon>
        <taxon>Herbihabitans</taxon>
    </lineage>
</organism>